<protein>
    <submittedName>
        <fullName evidence="1">Uncharacterized protein</fullName>
    </submittedName>
</protein>
<evidence type="ECO:0000313" key="1">
    <source>
        <dbReference type="EMBL" id="JAH61192.1"/>
    </source>
</evidence>
<reference evidence="1" key="1">
    <citation type="submission" date="2014-11" db="EMBL/GenBank/DDBJ databases">
        <authorList>
            <person name="Amaro Gonzalez C."/>
        </authorList>
    </citation>
    <scope>NUCLEOTIDE SEQUENCE</scope>
</reference>
<reference evidence="1" key="2">
    <citation type="journal article" date="2015" name="Fish Shellfish Immunol.">
        <title>Early steps in the European eel (Anguilla anguilla)-Vibrio vulnificus interaction in the gills: Role of the RtxA13 toxin.</title>
        <authorList>
            <person name="Callol A."/>
            <person name="Pajuelo D."/>
            <person name="Ebbesson L."/>
            <person name="Teles M."/>
            <person name="MacKenzie S."/>
            <person name="Amaro C."/>
        </authorList>
    </citation>
    <scope>NUCLEOTIDE SEQUENCE</scope>
</reference>
<dbReference type="AlphaFoldDB" id="A0A0E9U616"/>
<organism evidence="1">
    <name type="scientific">Anguilla anguilla</name>
    <name type="common">European freshwater eel</name>
    <name type="synonym">Muraena anguilla</name>
    <dbReference type="NCBI Taxonomy" id="7936"/>
    <lineage>
        <taxon>Eukaryota</taxon>
        <taxon>Metazoa</taxon>
        <taxon>Chordata</taxon>
        <taxon>Craniata</taxon>
        <taxon>Vertebrata</taxon>
        <taxon>Euteleostomi</taxon>
        <taxon>Actinopterygii</taxon>
        <taxon>Neopterygii</taxon>
        <taxon>Teleostei</taxon>
        <taxon>Anguilliformes</taxon>
        <taxon>Anguillidae</taxon>
        <taxon>Anguilla</taxon>
    </lineage>
</organism>
<name>A0A0E9U616_ANGAN</name>
<dbReference type="EMBL" id="GBXM01047385">
    <property type="protein sequence ID" value="JAH61192.1"/>
    <property type="molecule type" value="Transcribed_RNA"/>
</dbReference>
<proteinExistence type="predicted"/>
<accession>A0A0E9U616</accession>
<sequence>MASWVLQVPKASPNECKELMAGVVQSLIKTLQYFNLWNSPPIILSEMRGLVCECAASQLNHEHQVEPLPVD</sequence>